<gene>
    <name evidence="1" type="ORF">NHP164001_19570</name>
</gene>
<evidence type="ECO:0000313" key="2">
    <source>
        <dbReference type="Proteomes" id="UP001562457"/>
    </source>
</evidence>
<keyword evidence="2" id="KW-1185">Reference proteome</keyword>
<dbReference type="RefSeq" id="WP_267892988.1">
    <property type="nucleotide sequence ID" value="NZ_BAAFHN010000080.1"/>
</dbReference>
<reference evidence="1 2" key="1">
    <citation type="submission" date="2024-06" db="EMBL/GenBank/DDBJ databases">
        <title>Draft genome sequence of Helicobacter trogontum NHP16-4001.</title>
        <authorList>
            <person name="Rimbara E."/>
            <person name="Suzuki M."/>
        </authorList>
    </citation>
    <scope>NUCLEOTIDE SEQUENCE [LARGE SCALE GENOMIC DNA]</scope>
    <source>
        <strain evidence="1 2">NHP16-4001</strain>
    </source>
</reference>
<organism evidence="1 2">
    <name type="scientific">Helicobacter trogontum</name>
    <dbReference type="NCBI Taxonomy" id="50960"/>
    <lineage>
        <taxon>Bacteria</taxon>
        <taxon>Pseudomonadati</taxon>
        <taxon>Campylobacterota</taxon>
        <taxon>Epsilonproteobacteria</taxon>
        <taxon>Campylobacterales</taxon>
        <taxon>Helicobacteraceae</taxon>
        <taxon>Helicobacter</taxon>
    </lineage>
</organism>
<dbReference type="Proteomes" id="UP001562457">
    <property type="component" value="Unassembled WGS sequence"/>
</dbReference>
<proteinExistence type="predicted"/>
<accession>A0ABQ0D6S9</accession>
<name>A0ABQ0D6S9_9HELI</name>
<sequence>MPHNQIPNNQDIMLDSNANLLQYEKHIRLMYRYAILALAGNVI</sequence>
<evidence type="ECO:0000313" key="1">
    <source>
        <dbReference type="EMBL" id="GAB0173935.1"/>
    </source>
</evidence>
<comment type="caution">
    <text evidence="1">The sequence shown here is derived from an EMBL/GenBank/DDBJ whole genome shotgun (WGS) entry which is preliminary data.</text>
</comment>
<dbReference type="EMBL" id="BAAFHN010000080">
    <property type="protein sequence ID" value="GAB0173935.1"/>
    <property type="molecule type" value="Genomic_DNA"/>
</dbReference>
<protein>
    <submittedName>
        <fullName evidence="1">Uncharacterized protein</fullName>
    </submittedName>
</protein>